<keyword evidence="3" id="KW-0813">Transport</keyword>
<feature type="transmembrane region" description="Helical" evidence="8">
    <location>
        <begin position="334"/>
        <end position="353"/>
    </location>
</feature>
<dbReference type="SUPFAM" id="SSF81345">
    <property type="entry name" value="ABC transporter involved in vitamin B12 uptake, BtuC"/>
    <property type="match status" value="1"/>
</dbReference>
<evidence type="ECO:0000256" key="4">
    <source>
        <dbReference type="ARBA" id="ARBA00022475"/>
    </source>
</evidence>
<gene>
    <name evidence="9" type="ORF">SAMN05661109_02380</name>
</gene>
<dbReference type="PANTHER" id="PTHR30472:SF24">
    <property type="entry name" value="FERRIC ENTEROBACTIN TRANSPORT SYSTEM PERMEASE PROTEIN FEPG"/>
    <property type="match status" value="1"/>
</dbReference>
<feature type="transmembrane region" description="Helical" evidence="8">
    <location>
        <begin position="74"/>
        <end position="94"/>
    </location>
</feature>
<keyword evidence="7 8" id="KW-0472">Membrane</keyword>
<feature type="transmembrane region" description="Helical" evidence="8">
    <location>
        <begin position="219"/>
        <end position="240"/>
    </location>
</feature>
<feature type="transmembrane region" description="Helical" evidence="8">
    <location>
        <begin position="306"/>
        <end position="327"/>
    </location>
</feature>
<dbReference type="Gene3D" id="1.10.3470.10">
    <property type="entry name" value="ABC transporter involved in vitamin B12 uptake, BtuC"/>
    <property type="match status" value="1"/>
</dbReference>
<sequence length="359" mass="36652">MTSKVISSISLGRLSFRLNPRLVLCLGVTLVLLFIAVAWSVTQGEYSLTLGEVLTVFAGGGSTIERAVVFDLRLGRSVVACAVGAALAYSGALTQSTARNPLASPDILGITHGAAFGGALAIIFAGSGSGGALESGANIIVQNVGLPGAAIAGALTTASVIALLARSVRGSILQVVLVGVGASIFLSSLTSWLLAWAQLDRAANARLWLTGSLNGRDWSHGWAPLVVLLIAIALAGWLSFQLSALVLGNTTAHVLGHRVGLGYLIQLLTAVVLAAVAVSAAGPIGFIAFVSPHLARGLAGTPTPPLVLSASIGAVVLLGADLIARVLLPWELPVGVVTAFVGAPFLLFMIIRIRRKETV</sequence>
<dbReference type="InterPro" id="IPR037294">
    <property type="entry name" value="ABC_BtuC-like"/>
</dbReference>
<feature type="transmembrane region" description="Helical" evidence="8">
    <location>
        <begin position="261"/>
        <end position="286"/>
    </location>
</feature>
<dbReference type="GO" id="GO:0005886">
    <property type="term" value="C:plasma membrane"/>
    <property type="evidence" value="ECO:0007669"/>
    <property type="project" value="UniProtKB-SubCell"/>
</dbReference>
<evidence type="ECO:0000256" key="5">
    <source>
        <dbReference type="ARBA" id="ARBA00022692"/>
    </source>
</evidence>
<evidence type="ECO:0000256" key="7">
    <source>
        <dbReference type="ARBA" id="ARBA00023136"/>
    </source>
</evidence>
<evidence type="ECO:0000256" key="1">
    <source>
        <dbReference type="ARBA" id="ARBA00004651"/>
    </source>
</evidence>
<dbReference type="STRING" id="1121357.SAMN05661109_02380"/>
<evidence type="ECO:0000256" key="8">
    <source>
        <dbReference type="SAM" id="Phobius"/>
    </source>
</evidence>
<dbReference type="CDD" id="cd06550">
    <property type="entry name" value="TM_ABC_iron-siderophores_like"/>
    <property type="match status" value="1"/>
</dbReference>
<dbReference type="Pfam" id="PF01032">
    <property type="entry name" value="FecCD"/>
    <property type="match status" value="1"/>
</dbReference>
<accession>A0A1H9VTS2</accession>
<dbReference type="PANTHER" id="PTHR30472">
    <property type="entry name" value="FERRIC ENTEROBACTIN TRANSPORT SYSTEM PERMEASE PROTEIN"/>
    <property type="match status" value="1"/>
</dbReference>
<comment type="subcellular location">
    <subcellularLocation>
        <location evidence="1">Cell membrane</location>
        <topology evidence="1">Multi-pass membrane protein</topology>
    </subcellularLocation>
</comment>
<dbReference type="Proteomes" id="UP000198929">
    <property type="component" value="Unassembled WGS sequence"/>
</dbReference>
<feature type="transmembrane region" description="Helical" evidence="8">
    <location>
        <begin position="172"/>
        <end position="199"/>
    </location>
</feature>
<keyword evidence="4" id="KW-1003">Cell membrane</keyword>
<feature type="transmembrane region" description="Helical" evidence="8">
    <location>
        <begin position="21"/>
        <end position="41"/>
    </location>
</feature>
<protein>
    <submittedName>
        <fullName evidence="9">Iron complex transport system permease protein</fullName>
    </submittedName>
</protein>
<keyword evidence="10" id="KW-1185">Reference proteome</keyword>
<evidence type="ECO:0000313" key="9">
    <source>
        <dbReference type="EMBL" id="SES24949.1"/>
    </source>
</evidence>
<dbReference type="AlphaFoldDB" id="A0A1H9VTS2"/>
<evidence type="ECO:0000313" key="10">
    <source>
        <dbReference type="Proteomes" id="UP000198929"/>
    </source>
</evidence>
<keyword evidence="5 8" id="KW-0812">Transmembrane</keyword>
<feature type="transmembrane region" description="Helical" evidence="8">
    <location>
        <begin position="146"/>
        <end position="165"/>
    </location>
</feature>
<organism evidence="9 10">
    <name type="scientific">Corynebacterium cystitidis DSM 20524</name>
    <dbReference type="NCBI Taxonomy" id="1121357"/>
    <lineage>
        <taxon>Bacteria</taxon>
        <taxon>Bacillati</taxon>
        <taxon>Actinomycetota</taxon>
        <taxon>Actinomycetes</taxon>
        <taxon>Mycobacteriales</taxon>
        <taxon>Corynebacteriaceae</taxon>
        <taxon>Corynebacterium</taxon>
    </lineage>
</organism>
<proteinExistence type="inferred from homology"/>
<name>A0A1H9VTS2_9CORY</name>
<dbReference type="InterPro" id="IPR000522">
    <property type="entry name" value="ABC_transptr_permease_BtuC"/>
</dbReference>
<evidence type="ECO:0000256" key="2">
    <source>
        <dbReference type="ARBA" id="ARBA00007935"/>
    </source>
</evidence>
<feature type="transmembrane region" description="Helical" evidence="8">
    <location>
        <begin position="106"/>
        <end position="126"/>
    </location>
</feature>
<comment type="similarity">
    <text evidence="2">Belongs to the binding-protein-dependent transport system permease family. FecCD subfamily.</text>
</comment>
<dbReference type="GO" id="GO:0022857">
    <property type="term" value="F:transmembrane transporter activity"/>
    <property type="evidence" value="ECO:0007669"/>
    <property type="project" value="InterPro"/>
</dbReference>
<reference evidence="10" key="1">
    <citation type="submission" date="2016-10" db="EMBL/GenBank/DDBJ databases">
        <authorList>
            <person name="Varghese N."/>
            <person name="Submissions S."/>
        </authorList>
    </citation>
    <scope>NUCLEOTIDE SEQUENCE [LARGE SCALE GENOMIC DNA]</scope>
    <source>
        <strain evidence="10">DSM 20524</strain>
    </source>
</reference>
<evidence type="ECO:0000256" key="3">
    <source>
        <dbReference type="ARBA" id="ARBA00022448"/>
    </source>
</evidence>
<dbReference type="RefSeq" id="WP_092260431.1">
    <property type="nucleotide sequence ID" value="NZ_CP047199.1"/>
</dbReference>
<dbReference type="GO" id="GO:0033214">
    <property type="term" value="P:siderophore-iron import into cell"/>
    <property type="evidence" value="ECO:0007669"/>
    <property type="project" value="TreeGrafter"/>
</dbReference>
<keyword evidence="6 8" id="KW-1133">Transmembrane helix</keyword>
<dbReference type="EMBL" id="FOGQ01000014">
    <property type="protein sequence ID" value="SES24949.1"/>
    <property type="molecule type" value="Genomic_DNA"/>
</dbReference>
<evidence type="ECO:0000256" key="6">
    <source>
        <dbReference type="ARBA" id="ARBA00022989"/>
    </source>
</evidence>